<sequence>MQALLKDIDISLQNHKAQPQPVPRELEALSIEPQEEQALGEEFLEYGHDMHRKSPAALFGSQRIGAVVIPTELQAAVTSVINNSDKSQLHSDALRLFAKLNPDGETTGWELQLEAKYRSYQQGARHAERDATAFVSIAMPGHYSAIYSVFNHLKHRMEPGWEIERVVDWGAGAYSGLWASLYSFQKPGDEVGELVAAQSTVKSYLGIDKRVGLVAIGNRLLKDISVSEDLTIQNHKSLLEEDYVPREEGQKTLGLSAFTLSSLPTPLARKQLVKEMWESGAHTLVLIDHDTKAGFESIALAREYLLKLGRKELEDPTKEPLTIKGSHVLAPCSHDKACPLLNAGSSRLVCGFSQRLQRPEFVRLTKHSKVGHEDVQYSYVVIQRGARPGQVTSTVGRLGQVGARAINAQIAKSTPVKQLSLFDEKHDSAPHAAPIRSPESESQALSQLSEDTSLEELQNTLRQEVYHWPRLVFPPMKKSGHVILDSCTPEGKIMRLTIPKSQGKQPYYDARKSSWGDLFPHPSKNKPQERMDIVNSSGKVKAVHRDHIGKSRLEKDGKGKRMFDLVQPSVREAKKENRRWERMRKAEDVWREESDS</sequence>
<dbReference type="Pfam" id="PF09243">
    <property type="entry name" value="Rsm22"/>
    <property type="match status" value="2"/>
</dbReference>
<dbReference type="OrthoDB" id="421327at2759"/>
<dbReference type="GO" id="GO:0008168">
    <property type="term" value="F:methyltransferase activity"/>
    <property type="evidence" value="ECO:0007669"/>
    <property type="project" value="InterPro"/>
</dbReference>
<accession>A0A8H5FDA3</accession>
<evidence type="ECO:0000256" key="2">
    <source>
        <dbReference type="ARBA" id="ARBA00022723"/>
    </source>
</evidence>
<evidence type="ECO:0000256" key="7">
    <source>
        <dbReference type="ARBA" id="ARBA00045681"/>
    </source>
</evidence>
<keyword evidence="4" id="KW-0408">Iron</keyword>
<keyword evidence="6" id="KW-0496">Mitochondrion</keyword>
<proteinExistence type="predicted"/>
<dbReference type="EMBL" id="JAACJK010000110">
    <property type="protein sequence ID" value="KAF5332576.1"/>
    <property type="molecule type" value="Genomic_DNA"/>
</dbReference>
<dbReference type="GO" id="GO:0006412">
    <property type="term" value="P:translation"/>
    <property type="evidence" value="ECO:0007669"/>
    <property type="project" value="InterPro"/>
</dbReference>
<gene>
    <name evidence="9" type="ORF">D9611_005065</name>
</gene>
<reference evidence="9 10" key="1">
    <citation type="journal article" date="2020" name="ISME J.">
        <title>Uncovering the hidden diversity of litter-decomposition mechanisms in mushroom-forming fungi.</title>
        <authorList>
            <person name="Floudas D."/>
            <person name="Bentzer J."/>
            <person name="Ahren D."/>
            <person name="Johansson T."/>
            <person name="Persson P."/>
            <person name="Tunlid A."/>
        </authorList>
    </citation>
    <scope>NUCLEOTIDE SEQUENCE [LARGE SCALE GENOMIC DNA]</scope>
    <source>
        <strain evidence="9 10">CBS 175.51</strain>
    </source>
</reference>
<comment type="subcellular location">
    <subcellularLocation>
        <location evidence="1">Mitochondrion</location>
    </subcellularLocation>
</comment>
<organism evidence="9 10">
    <name type="scientific">Ephemerocybe angulata</name>
    <dbReference type="NCBI Taxonomy" id="980116"/>
    <lineage>
        <taxon>Eukaryota</taxon>
        <taxon>Fungi</taxon>
        <taxon>Dikarya</taxon>
        <taxon>Basidiomycota</taxon>
        <taxon>Agaricomycotina</taxon>
        <taxon>Agaricomycetes</taxon>
        <taxon>Agaricomycetidae</taxon>
        <taxon>Agaricales</taxon>
        <taxon>Agaricineae</taxon>
        <taxon>Psathyrellaceae</taxon>
        <taxon>Ephemerocybe</taxon>
    </lineage>
</organism>
<protein>
    <recommendedName>
        <fullName evidence="11">Rsm22-domain-containing protein</fullName>
    </recommendedName>
</protein>
<comment type="caution">
    <text evidence="9">The sequence shown here is derived from an EMBL/GenBank/DDBJ whole genome shotgun (WGS) entry which is preliminary data.</text>
</comment>
<evidence type="ECO:0000313" key="10">
    <source>
        <dbReference type="Proteomes" id="UP000541558"/>
    </source>
</evidence>
<keyword evidence="10" id="KW-1185">Reference proteome</keyword>
<feature type="region of interest" description="Disordered" evidence="8">
    <location>
        <begin position="572"/>
        <end position="596"/>
    </location>
</feature>
<evidence type="ECO:0000256" key="1">
    <source>
        <dbReference type="ARBA" id="ARBA00004173"/>
    </source>
</evidence>
<evidence type="ECO:0000313" key="9">
    <source>
        <dbReference type="EMBL" id="KAF5332576.1"/>
    </source>
</evidence>
<dbReference type="GO" id="GO:0046872">
    <property type="term" value="F:metal ion binding"/>
    <property type="evidence" value="ECO:0007669"/>
    <property type="project" value="UniProtKB-KW"/>
</dbReference>
<keyword evidence="3" id="KW-0809">Transit peptide</keyword>
<evidence type="ECO:0000256" key="8">
    <source>
        <dbReference type="SAM" id="MobiDB-lite"/>
    </source>
</evidence>
<evidence type="ECO:0000256" key="6">
    <source>
        <dbReference type="ARBA" id="ARBA00023128"/>
    </source>
</evidence>
<keyword evidence="2" id="KW-0479">Metal-binding</keyword>
<comment type="function">
    <text evidence="7">Mitochondrial ribosome (mitoribosome) assembly factor. Binds at the interface of the head and body domains of the mitochondrial small ribosomal subunit (mt-SSU), occluding the mRNA channel and preventing compaction of the head domain towards the body. Probable inactive methyltransferase: retains the characteristic folding and ability to bind S-adenosyl-L-methionine, but it probably lost its methyltransferase activity.</text>
</comment>
<evidence type="ECO:0008006" key="11">
    <source>
        <dbReference type="Google" id="ProtNLM"/>
    </source>
</evidence>
<dbReference type="InterPro" id="IPR052571">
    <property type="entry name" value="Mt_RNA_Methyltransferase"/>
</dbReference>
<dbReference type="Proteomes" id="UP000541558">
    <property type="component" value="Unassembled WGS sequence"/>
</dbReference>
<evidence type="ECO:0000256" key="4">
    <source>
        <dbReference type="ARBA" id="ARBA00023004"/>
    </source>
</evidence>
<dbReference type="AlphaFoldDB" id="A0A8H5FDA3"/>
<keyword evidence="5" id="KW-0411">Iron-sulfur</keyword>
<dbReference type="InterPro" id="IPR015324">
    <property type="entry name" value="Ribosomal_Rsm22-like"/>
</dbReference>
<name>A0A8H5FDA3_9AGAR</name>
<dbReference type="PANTHER" id="PTHR13184:SF5">
    <property type="entry name" value="METHYLTRANSFERASE-LIKE PROTEIN 17, MITOCHONDRIAL"/>
    <property type="match status" value="1"/>
</dbReference>
<dbReference type="GO" id="GO:0005763">
    <property type="term" value="C:mitochondrial small ribosomal subunit"/>
    <property type="evidence" value="ECO:0007669"/>
    <property type="project" value="TreeGrafter"/>
</dbReference>
<dbReference type="GO" id="GO:0051536">
    <property type="term" value="F:iron-sulfur cluster binding"/>
    <property type="evidence" value="ECO:0007669"/>
    <property type="project" value="UniProtKB-KW"/>
</dbReference>
<dbReference type="GO" id="GO:0003735">
    <property type="term" value="F:structural constituent of ribosome"/>
    <property type="evidence" value="ECO:0007669"/>
    <property type="project" value="TreeGrafter"/>
</dbReference>
<dbReference type="PANTHER" id="PTHR13184">
    <property type="entry name" value="37S RIBOSOMAL PROTEIN S22"/>
    <property type="match status" value="1"/>
</dbReference>
<evidence type="ECO:0000256" key="5">
    <source>
        <dbReference type="ARBA" id="ARBA00023014"/>
    </source>
</evidence>
<evidence type="ECO:0000256" key="3">
    <source>
        <dbReference type="ARBA" id="ARBA00022946"/>
    </source>
</evidence>